<reference evidence="6 7" key="1">
    <citation type="submission" date="2020-08" db="EMBL/GenBank/DDBJ databases">
        <title>Genome sequence of Diaphorobacter ruginosibacter DSM 27467T.</title>
        <authorList>
            <person name="Hyun D.-W."/>
            <person name="Bae J.-W."/>
        </authorList>
    </citation>
    <scope>NUCLEOTIDE SEQUENCE [LARGE SCALE GENOMIC DNA]</scope>
    <source>
        <strain evidence="6 7">DSM 27467</strain>
    </source>
</reference>
<name>A0A7G9RJY9_9BURK</name>
<dbReference type="Pfam" id="PF00126">
    <property type="entry name" value="HTH_1"/>
    <property type="match status" value="1"/>
</dbReference>
<dbReference type="GO" id="GO:0003700">
    <property type="term" value="F:DNA-binding transcription factor activity"/>
    <property type="evidence" value="ECO:0007669"/>
    <property type="project" value="InterPro"/>
</dbReference>
<gene>
    <name evidence="6" type="ORF">H9K76_15090</name>
</gene>
<dbReference type="InterPro" id="IPR036390">
    <property type="entry name" value="WH_DNA-bd_sf"/>
</dbReference>
<keyword evidence="7" id="KW-1185">Reference proteome</keyword>
<dbReference type="PANTHER" id="PTHR30126">
    <property type="entry name" value="HTH-TYPE TRANSCRIPTIONAL REGULATOR"/>
    <property type="match status" value="1"/>
</dbReference>
<accession>A0A7G9RJY9</accession>
<dbReference type="Proteomes" id="UP000515811">
    <property type="component" value="Chromosome"/>
</dbReference>
<dbReference type="CDD" id="cd05466">
    <property type="entry name" value="PBP2_LTTR_substrate"/>
    <property type="match status" value="1"/>
</dbReference>
<keyword evidence="2" id="KW-0805">Transcription regulation</keyword>
<feature type="domain" description="HTH lysR-type" evidence="5">
    <location>
        <begin position="7"/>
        <end position="64"/>
    </location>
</feature>
<dbReference type="FunFam" id="1.10.10.10:FF:000001">
    <property type="entry name" value="LysR family transcriptional regulator"/>
    <property type="match status" value="1"/>
</dbReference>
<dbReference type="InterPro" id="IPR000847">
    <property type="entry name" value="LysR_HTH_N"/>
</dbReference>
<dbReference type="AlphaFoldDB" id="A0A7G9RJY9"/>
<evidence type="ECO:0000256" key="1">
    <source>
        <dbReference type="ARBA" id="ARBA00009437"/>
    </source>
</evidence>
<dbReference type="EMBL" id="CP060714">
    <property type="protein sequence ID" value="QNN55914.1"/>
    <property type="molecule type" value="Genomic_DNA"/>
</dbReference>
<dbReference type="Pfam" id="PF03466">
    <property type="entry name" value="LysR_substrate"/>
    <property type="match status" value="1"/>
</dbReference>
<evidence type="ECO:0000259" key="5">
    <source>
        <dbReference type="PROSITE" id="PS50931"/>
    </source>
</evidence>
<evidence type="ECO:0000256" key="3">
    <source>
        <dbReference type="ARBA" id="ARBA00023125"/>
    </source>
</evidence>
<dbReference type="Gene3D" id="1.10.10.10">
    <property type="entry name" value="Winged helix-like DNA-binding domain superfamily/Winged helix DNA-binding domain"/>
    <property type="match status" value="1"/>
</dbReference>
<proteinExistence type="inferred from homology"/>
<dbReference type="InterPro" id="IPR005119">
    <property type="entry name" value="LysR_subst-bd"/>
</dbReference>
<dbReference type="SUPFAM" id="SSF53850">
    <property type="entry name" value="Periplasmic binding protein-like II"/>
    <property type="match status" value="1"/>
</dbReference>
<dbReference type="GO" id="GO:0000976">
    <property type="term" value="F:transcription cis-regulatory region binding"/>
    <property type="evidence" value="ECO:0007669"/>
    <property type="project" value="TreeGrafter"/>
</dbReference>
<dbReference type="Gene3D" id="3.40.190.290">
    <property type="match status" value="1"/>
</dbReference>
<evidence type="ECO:0000313" key="7">
    <source>
        <dbReference type="Proteomes" id="UP000515811"/>
    </source>
</evidence>
<dbReference type="SUPFAM" id="SSF46785">
    <property type="entry name" value="Winged helix' DNA-binding domain"/>
    <property type="match status" value="1"/>
</dbReference>
<dbReference type="InterPro" id="IPR036388">
    <property type="entry name" value="WH-like_DNA-bd_sf"/>
</dbReference>
<dbReference type="KEGG" id="drg:H9K76_15090"/>
<dbReference type="PROSITE" id="PS50931">
    <property type="entry name" value="HTH_LYSR"/>
    <property type="match status" value="1"/>
</dbReference>
<evidence type="ECO:0000256" key="2">
    <source>
        <dbReference type="ARBA" id="ARBA00023015"/>
    </source>
</evidence>
<dbReference type="PANTHER" id="PTHR30126:SF91">
    <property type="entry name" value="LYSR FAMILY TRANSCRIPTIONAL REGULATOR"/>
    <property type="match status" value="1"/>
</dbReference>
<evidence type="ECO:0000256" key="4">
    <source>
        <dbReference type="ARBA" id="ARBA00023163"/>
    </source>
</evidence>
<organism evidence="6 7">
    <name type="scientific">Diaphorobacter ruginosibacter</name>
    <dbReference type="NCBI Taxonomy" id="1715720"/>
    <lineage>
        <taxon>Bacteria</taxon>
        <taxon>Pseudomonadati</taxon>
        <taxon>Pseudomonadota</taxon>
        <taxon>Betaproteobacteria</taxon>
        <taxon>Burkholderiales</taxon>
        <taxon>Comamonadaceae</taxon>
        <taxon>Diaphorobacter</taxon>
    </lineage>
</organism>
<comment type="similarity">
    <text evidence="1">Belongs to the LysR transcriptional regulatory family.</text>
</comment>
<sequence length="298" mass="32659">MKPDFEWTLDRLRHFVAVADCGSMTAAARSLGRAQSAVSMSIGLLEADLGLELFERSSRNLQITPAGEVMLGEARELLLQAQALEMRAQVLARGQPAQLAVAIDEALPCLPVAQLLSELAQRNGAIALSTLCGSSKEVANYVMQRRAQIGFQIDRGAALPECAQHFMSTVPQKIYVAAHHPLAVPDARVTCKALAAHRQIVAQIDGMDESIISPQVWRFDSSYMIADMVAAGVGWAILPENVANYVRPYHRLVELHCEEMVMPPLVVRMLWLQGTSLDETSRWMQERFAQLQGGAQAA</sequence>
<dbReference type="PRINTS" id="PR00039">
    <property type="entry name" value="HTHLYSR"/>
</dbReference>
<evidence type="ECO:0000313" key="6">
    <source>
        <dbReference type="EMBL" id="QNN55914.1"/>
    </source>
</evidence>
<keyword evidence="3" id="KW-0238">DNA-binding</keyword>
<protein>
    <submittedName>
        <fullName evidence="6">LysR family transcriptional regulator</fullName>
    </submittedName>
</protein>
<keyword evidence="4" id="KW-0804">Transcription</keyword>